<keyword evidence="3" id="KW-0813">Transport</keyword>
<keyword evidence="4" id="KW-0762">Sugar transport</keyword>
<evidence type="ECO:0000259" key="8">
    <source>
        <dbReference type="PROSITE" id="PS51093"/>
    </source>
</evidence>
<name>A0A401IQB7_9LACO</name>
<proteinExistence type="predicted"/>
<keyword evidence="10" id="KW-1185">Reference proteome</keyword>
<dbReference type="AlphaFoldDB" id="A0A401IQB7"/>
<dbReference type="Proteomes" id="UP000286848">
    <property type="component" value="Unassembled WGS sequence"/>
</dbReference>
<evidence type="ECO:0000256" key="3">
    <source>
        <dbReference type="ARBA" id="ARBA00022448"/>
    </source>
</evidence>
<dbReference type="PROSITE" id="PS51093">
    <property type="entry name" value="PTS_EIIA_TYPE_1"/>
    <property type="match status" value="1"/>
</dbReference>
<dbReference type="GO" id="GO:0005737">
    <property type="term" value="C:cytoplasm"/>
    <property type="evidence" value="ECO:0007669"/>
    <property type="project" value="UniProtKB-SubCell"/>
</dbReference>
<dbReference type="PROSITE" id="PS00371">
    <property type="entry name" value="PTS_EIIA_TYPE_1_HIS"/>
    <property type="match status" value="1"/>
</dbReference>
<dbReference type="Pfam" id="PF00358">
    <property type="entry name" value="PTS_EIIA_1"/>
    <property type="match status" value="1"/>
</dbReference>
<evidence type="ECO:0000256" key="6">
    <source>
        <dbReference type="ARBA" id="ARBA00022683"/>
    </source>
</evidence>
<accession>A0A401IQB7</accession>
<dbReference type="InterPro" id="IPR011055">
    <property type="entry name" value="Dup_hybrid_motif"/>
</dbReference>
<evidence type="ECO:0000256" key="4">
    <source>
        <dbReference type="ARBA" id="ARBA00022597"/>
    </source>
</evidence>
<sequence length="160" mass="16726">MFGFKKKSAESELKAPAAGKIIELAETKDPVFSTGAMGQGFGLDPTDGTIYAPISGTVSVVADTKHAIGIQTGDGLEVLLHLGIDTVELKGQFFELDVSKGQKVSASDRLGSMDLEQIKSKGYETTIMTVVTNSADKGIEVVPEPGTIEAGQTAAHLNQS</sequence>
<comment type="subcellular location">
    <subcellularLocation>
        <location evidence="2">Cell membrane</location>
        <topology evidence="2">Multi-pass membrane protein</topology>
    </subcellularLocation>
    <subcellularLocation>
        <location evidence="1">Cytoplasm</location>
    </subcellularLocation>
</comment>
<dbReference type="Gene3D" id="2.70.70.10">
    <property type="entry name" value="Glucose Permease (Domain IIA)"/>
    <property type="match status" value="1"/>
</dbReference>
<evidence type="ECO:0000256" key="5">
    <source>
        <dbReference type="ARBA" id="ARBA00022679"/>
    </source>
</evidence>
<dbReference type="GO" id="GO:0016301">
    <property type="term" value="F:kinase activity"/>
    <property type="evidence" value="ECO:0007669"/>
    <property type="project" value="UniProtKB-KW"/>
</dbReference>
<evidence type="ECO:0000256" key="7">
    <source>
        <dbReference type="ARBA" id="ARBA00022777"/>
    </source>
</evidence>
<gene>
    <name evidence="9" type="ORF">LFYK43_01800</name>
</gene>
<keyword evidence="6" id="KW-0598">Phosphotransferase system</keyword>
<dbReference type="FunFam" id="2.70.70.10:FF:000001">
    <property type="entry name" value="PTS system glucose-specific IIA component"/>
    <property type="match status" value="1"/>
</dbReference>
<keyword evidence="5" id="KW-0808">Transferase</keyword>
<dbReference type="InterPro" id="IPR001127">
    <property type="entry name" value="PTS_EIIA_1_perm"/>
</dbReference>
<dbReference type="InterPro" id="IPR050890">
    <property type="entry name" value="PTS_EIIA_component"/>
</dbReference>
<dbReference type="PANTHER" id="PTHR45008">
    <property type="entry name" value="PTS SYSTEM GLUCOSE-SPECIFIC EIIA COMPONENT"/>
    <property type="match status" value="1"/>
</dbReference>
<evidence type="ECO:0000313" key="10">
    <source>
        <dbReference type="Proteomes" id="UP000286848"/>
    </source>
</evidence>
<evidence type="ECO:0000256" key="1">
    <source>
        <dbReference type="ARBA" id="ARBA00004496"/>
    </source>
</evidence>
<dbReference type="SUPFAM" id="SSF51261">
    <property type="entry name" value="Duplicated hybrid motif"/>
    <property type="match status" value="1"/>
</dbReference>
<dbReference type="NCBIfam" id="TIGR00830">
    <property type="entry name" value="PTBA"/>
    <property type="match status" value="1"/>
</dbReference>
<evidence type="ECO:0000313" key="9">
    <source>
        <dbReference type="EMBL" id="GBG93721.1"/>
    </source>
</evidence>
<dbReference type="GO" id="GO:0005886">
    <property type="term" value="C:plasma membrane"/>
    <property type="evidence" value="ECO:0007669"/>
    <property type="project" value="UniProtKB-SubCell"/>
</dbReference>
<comment type="caution">
    <text evidence="9">The sequence shown here is derived from an EMBL/GenBank/DDBJ whole genome shotgun (WGS) entry which is preliminary data.</text>
</comment>
<protein>
    <recommendedName>
        <fullName evidence="8">PTS EIIA type-1 domain-containing protein</fullName>
    </recommendedName>
</protein>
<evidence type="ECO:0000256" key="2">
    <source>
        <dbReference type="ARBA" id="ARBA00004651"/>
    </source>
</evidence>
<feature type="domain" description="PTS EIIA type-1" evidence="8">
    <location>
        <begin position="29"/>
        <end position="133"/>
    </location>
</feature>
<dbReference type="EMBL" id="BFFP01000002">
    <property type="protein sequence ID" value="GBG93721.1"/>
    <property type="molecule type" value="Genomic_DNA"/>
</dbReference>
<dbReference type="GO" id="GO:0009401">
    <property type="term" value="P:phosphoenolpyruvate-dependent sugar phosphotransferase system"/>
    <property type="evidence" value="ECO:0007669"/>
    <property type="project" value="UniProtKB-KW"/>
</dbReference>
<dbReference type="PANTHER" id="PTHR45008:SF1">
    <property type="entry name" value="PTS SYSTEM GLUCOSE-SPECIFIC EIIA COMPONENT"/>
    <property type="match status" value="1"/>
</dbReference>
<organism evidence="9 10">
    <name type="scientific">Ligilactobacillus salitolerans</name>
    <dbReference type="NCBI Taxonomy" id="1808352"/>
    <lineage>
        <taxon>Bacteria</taxon>
        <taxon>Bacillati</taxon>
        <taxon>Bacillota</taxon>
        <taxon>Bacilli</taxon>
        <taxon>Lactobacillales</taxon>
        <taxon>Lactobacillaceae</taxon>
        <taxon>Ligilactobacillus</taxon>
    </lineage>
</organism>
<reference evidence="9 10" key="1">
    <citation type="journal article" date="2019" name="Int. J. Syst. Evol. Microbiol.">
        <title>Lactobacillus salitolerans sp. nov., a novel lactic acid bacterium isolated from spent mushroom substrates.</title>
        <authorList>
            <person name="Tohno M."/>
            <person name="Tanizawa Y."/>
            <person name="Kojima Y."/>
            <person name="Sakamoto M."/>
            <person name="Nakamura Y."/>
            <person name="Ohkuma M."/>
            <person name="Kobayashi H."/>
        </authorList>
    </citation>
    <scope>NUCLEOTIDE SEQUENCE [LARGE SCALE GENOMIC DNA]</scope>
    <source>
        <strain evidence="9 10">YK43</strain>
    </source>
</reference>
<keyword evidence="7" id="KW-0418">Kinase</keyword>